<dbReference type="GO" id="GO:0003993">
    <property type="term" value="F:acid phosphatase activity"/>
    <property type="evidence" value="ECO:0007669"/>
    <property type="project" value="InterPro"/>
</dbReference>
<dbReference type="Proteomes" id="UP000490386">
    <property type="component" value="Unassembled WGS sequence"/>
</dbReference>
<dbReference type="PANTHER" id="PTHR22953:SF153">
    <property type="entry name" value="PURPLE ACID PHOSPHATASE"/>
    <property type="match status" value="1"/>
</dbReference>
<dbReference type="InterPro" id="IPR004843">
    <property type="entry name" value="Calcineurin-like_PHP"/>
</dbReference>
<dbReference type="SUPFAM" id="SSF56300">
    <property type="entry name" value="Metallo-dependent phosphatases"/>
    <property type="match status" value="1"/>
</dbReference>
<feature type="domain" description="Calcineurin-like phosphoesterase" evidence="2">
    <location>
        <begin position="152"/>
        <end position="429"/>
    </location>
</feature>
<dbReference type="InterPro" id="IPR029052">
    <property type="entry name" value="Metallo-depent_PP-like"/>
</dbReference>
<dbReference type="Pfam" id="PF00149">
    <property type="entry name" value="Metallophos"/>
    <property type="match status" value="1"/>
</dbReference>
<dbReference type="InterPro" id="IPR039331">
    <property type="entry name" value="PAPs-like"/>
</dbReference>
<comment type="caution">
    <text evidence="3">The sequence shown here is derived from an EMBL/GenBank/DDBJ whole genome shotgun (WGS) entry which is preliminary data.</text>
</comment>
<evidence type="ECO:0000259" key="2">
    <source>
        <dbReference type="Pfam" id="PF00149"/>
    </source>
</evidence>
<name>A0A7J5B5V2_9MICO</name>
<protein>
    <recommendedName>
        <fullName evidence="2">Calcineurin-like phosphoesterase domain-containing protein</fullName>
    </recommendedName>
</protein>
<gene>
    <name evidence="3" type="ORF">F8O03_04220</name>
</gene>
<reference evidence="3 4" key="1">
    <citation type="submission" date="2019-09" db="EMBL/GenBank/DDBJ databases">
        <title>Phylogeny of genus Pseudoclavibacter and closely related genus.</title>
        <authorList>
            <person name="Li Y."/>
        </authorList>
    </citation>
    <scope>NUCLEOTIDE SEQUENCE [LARGE SCALE GENOMIC DNA]</scope>
    <source>
        <strain evidence="3 4">THG-MD12</strain>
    </source>
</reference>
<dbReference type="EMBL" id="WBJX01000001">
    <property type="protein sequence ID" value="KAB1639546.1"/>
    <property type="molecule type" value="Genomic_DNA"/>
</dbReference>
<dbReference type="Gene3D" id="3.60.21.10">
    <property type="match status" value="1"/>
</dbReference>
<keyword evidence="1" id="KW-0732">Signal</keyword>
<dbReference type="RefSeq" id="WP_151422740.1">
    <property type="nucleotide sequence ID" value="NZ_WBJX01000001.1"/>
</dbReference>
<sequence>MSDDVGMLCEPYLLLPDETGVEVAWVTDRRPRASRLVFAPIERAERLARLTPDELHRANLGALLPGASAVETVCTRLPAMAEDRDSALPTELIELRRALETEVIVSREVWRVSADATGLVPGQDYAYRVVSDGATSTVARLTAAPPPDAPLLRILLTSDHQLGAPVPAAMQQASAVVGPFDAVFYAGDFVNVPDRASEWFDDARGSAFFPAMRSILPSTPIFPVVGNHEVQGRRAAGAGLPASFDNALPLAVSADSHSLSNYEGLFPSASGQRYYAVTFGGVRIIALSAARVWRSGRADERPEARNVSSRYQESRDVLDDPLAQRHGSHIIDDLSVGSTQHTWLRRELQSPEFAEARLQVVVMHESPHSIGVNAMPHFAHPVRLEERDATGRVTGVRYDYPSSENILLRDVAPLLEAAGVDLVVGGHSHLWSRFTSPAGVHYLETSHAGSTHGAFESGGGRHRARPPRLWNSHNALAQGDPGGLAPVVPNIRPQLGPEGQPLPYVADPKLSVFSVLTVSADAGALVESYVVDSRTQEAPAQLFDAFPLG</sequence>
<dbReference type="PANTHER" id="PTHR22953">
    <property type="entry name" value="ACID PHOSPHATASE RELATED"/>
    <property type="match status" value="1"/>
</dbReference>
<evidence type="ECO:0000313" key="4">
    <source>
        <dbReference type="Proteomes" id="UP000490386"/>
    </source>
</evidence>
<organism evidence="3 4">
    <name type="scientific">Pseudoclavibacter terrae</name>
    <dbReference type="NCBI Taxonomy" id="1530195"/>
    <lineage>
        <taxon>Bacteria</taxon>
        <taxon>Bacillati</taxon>
        <taxon>Actinomycetota</taxon>
        <taxon>Actinomycetes</taxon>
        <taxon>Micrococcales</taxon>
        <taxon>Microbacteriaceae</taxon>
        <taxon>Pseudoclavibacter</taxon>
    </lineage>
</organism>
<dbReference type="OrthoDB" id="4427112at2"/>
<dbReference type="AlphaFoldDB" id="A0A7J5B5V2"/>
<evidence type="ECO:0000313" key="3">
    <source>
        <dbReference type="EMBL" id="KAB1639546.1"/>
    </source>
</evidence>
<accession>A0A7J5B5V2</accession>
<proteinExistence type="predicted"/>
<evidence type="ECO:0000256" key="1">
    <source>
        <dbReference type="ARBA" id="ARBA00022729"/>
    </source>
</evidence>
<keyword evidence="4" id="KW-1185">Reference proteome</keyword>